<evidence type="ECO:0000256" key="4">
    <source>
        <dbReference type="ARBA" id="ARBA00022618"/>
    </source>
</evidence>
<evidence type="ECO:0000313" key="12">
    <source>
        <dbReference type="EMBL" id="KAF1940824.1"/>
    </source>
</evidence>
<evidence type="ECO:0000256" key="9">
    <source>
        <dbReference type="SAM" id="MobiDB-lite"/>
    </source>
</evidence>
<feature type="compositionally biased region" description="Low complexity" evidence="9">
    <location>
        <begin position="664"/>
        <end position="677"/>
    </location>
</feature>
<feature type="compositionally biased region" description="Polar residues" evidence="9">
    <location>
        <begin position="391"/>
        <end position="400"/>
    </location>
</feature>
<feature type="compositionally biased region" description="Basic and acidic residues" evidence="9">
    <location>
        <begin position="636"/>
        <end position="649"/>
    </location>
</feature>
<evidence type="ECO:0000256" key="6">
    <source>
        <dbReference type="ARBA" id="ARBA00023054"/>
    </source>
</evidence>
<dbReference type="EMBL" id="ML976057">
    <property type="protein sequence ID" value="KAF1940824.1"/>
    <property type="molecule type" value="Genomic_DNA"/>
</dbReference>
<feature type="domain" description="Shugoshin N-terminal coiled-coil" evidence="11">
    <location>
        <begin position="21"/>
        <end position="65"/>
    </location>
</feature>
<dbReference type="GO" id="GO:0045132">
    <property type="term" value="P:meiotic chromosome segregation"/>
    <property type="evidence" value="ECO:0007669"/>
    <property type="project" value="InterPro"/>
</dbReference>
<keyword evidence="6" id="KW-0175">Coiled coil</keyword>
<proteinExistence type="inferred from homology"/>
<feature type="region of interest" description="Disordered" evidence="9">
    <location>
        <begin position="731"/>
        <end position="751"/>
    </location>
</feature>
<feature type="compositionally biased region" description="Basic and acidic residues" evidence="9">
    <location>
        <begin position="731"/>
        <end position="743"/>
    </location>
</feature>
<evidence type="ECO:0000259" key="10">
    <source>
        <dbReference type="Pfam" id="PF07557"/>
    </source>
</evidence>
<feature type="compositionally biased region" description="Basic and acidic residues" evidence="9">
    <location>
        <begin position="444"/>
        <end position="460"/>
    </location>
</feature>
<evidence type="ECO:0000256" key="2">
    <source>
        <dbReference type="ARBA" id="ARBA00010845"/>
    </source>
</evidence>
<dbReference type="OrthoDB" id="5394106at2759"/>
<dbReference type="GO" id="GO:0000779">
    <property type="term" value="C:condensed chromosome, centromeric region"/>
    <property type="evidence" value="ECO:0007669"/>
    <property type="project" value="UniProtKB-ARBA"/>
</dbReference>
<dbReference type="GO" id="GO:0005634">
    <property type="term" value="C:nucleus"/>
    <property type="evidence" value="ECO:0007669"/>
    <property type="project" value="InterPro"/>
</dbReference>
<organism evidence="12 13">
    <name type="scientific">Clathrospora elynae</name>
    <dbReference type="NCBI Taxonomy" id="706981"/>
    <lineage>
        <taxon>Eukaryota</taxon>
        <taxon>Fungi</taxon>
        <taxon>Dikarya</taxon>
        <taxon>Ascomycota</taxon>
        <taxon>Pezizomycotina</taxon>
        <taxon>Dothideomycetes</taxon>
        <taxon>Pleosporomycetidae</taxon>
        <taxon>Pleosporales</taxon>
        <taxon>Diademaceae</taxon>
        <taxon>Clathrospora</taxon>
    </lineage>
</organism>
<keyword evidence="7" id="KW-0131">Cell cycle</keyword>
<evidence type="ECO:0000256" key="3">
    <source>
        <dbReference type="ARBA" id="ARBA00022454"/>
    </source>
</evidence>
<feature type="compositionally biased region" description="Basic and acidic residues" evidence="9">
    <location>
        <begin position="504"/>
        <end position="513"/>
    </location>
</feature>
<keyword evidence="3" id="KW-0158">Chromosome</keyword>
<feature type="compositionally biased region" description="Basic and acidic residues" evidence="9">
    <location>
        <begin position="567"/>
        <end position="591"/>
    </location>
</feature>
<feature type="compositionally biased region" description="Basic residues" evidence="9">
    <location>
        <begin position="111"/>
        <end position="123"/>
    </location>
</feature>
<evidence type="ECO:0000256" key="1">
    <source>
        <dbReference type="ARBA" id="ARBA00004584"/>
    </source>
</evidence>
<protein>
    <submittedName>
        <fullName evidence="12">Shugoshin</fullName>
    </submittedName>
</protein>
<comment type="similarity">
    <text evidence="2">Belongs to the shugoshin family.</text>
</comment>
<dbReference type="AlphaFoldDB" id="A0A6A5SME9"/>
<feature type="domain" description="Shugoshin C-terminal" evidence="10">
    <location>
        <begin position="422"/>
        <end position="445"/>
    </location>
</feature>
<keyword evidence="5" id="KW-0159">Chromosome partition</keyword>
<gene>
    <name evidence="12" type="ORF">EJ02DRAFT_455751</name>
</gene>
<feature type="region of interest" description="Disordered" evidence="9">
    <location>
        <begin position="105"/>
        <end position="130"/>
    </location>
</feature>
<dbReference type="Pfam" id="PF07557">
    <property type="entry name" value="Shugoshin_C"/>
    <property type="match status" value="1"/>
</dbReference>
<dbReference type="GO" id="GO:0051301">
    <property type="term" value="P:cell division"/>
    <property type="evidence" value="ECO:0007669"/>
    <property type="project" value="UniProtKB-KW"/>
</dbReference>
<reference evidence="12" key="1">
    <citation type="journal article" date="2020" name="Stud. Mycol.">
        <title>101 Dothideomycetes genomes: a test case for predicting lifestyles and emergence of pathogens.</title>
        <authorList>
            <person name="Haridas S."/>
            <person name="Albert R."/>
            <person name="Binder M."/>
            <person name="Bloem J."/>
            <person name="Labutti K."/>
            <person name="Salamov A."/>
            <person name="Andreopoulos B."/>
            <person name="Baker S."/>
            <person name="Barry K."/>
            <person name="Bills G."/>
            <person name="Bluhm B."/>
            <person name="Cannon C."/>
            <person name="Castanera R."/>
            <person name="Culley D."/>
            <person name="Daum C."/>
            <person name="Ezra D."/>
            <person name="Gonzalez J."/>
            <person name="Henrissat B."/>
            <person name="Kuo A."/>
            <person name="Liang C."/>
            <person name="Lipzen A."/>
            <person name="Lutzoni F."/>
            <person name="Magnuson J."/>
            <person name="Mondo S."/>
            <person name="Nolan M."/>
            <person name="Ohm R."/>
            <person name="Pangilinan J."/>
            <person name="Park H.-J."/>
            <person name="Ramirez L."/>
            <person name="Alfaro M."/>
            <person name="Sun H."/>
            <person name="Tritt A."/>
            <person name="Yoshinaga Y."/>
            <person name="Zwiers L.-H."/>
            <person name="Turgeon B."/>
            <person name="Goodwin S."/>
            <person name="Spatafora J."/>
            <person name="Crous P."/>
            <person name="Grigoriev I."/>
        </authorList>
    </citation>
    <scope>NUCLEOTIDE SEQUENCE</scope>
    <source>
        <strain evidence="12">CBS 161.51</strain>
    </source>
</reference>
<keyword evidence="8" id="KW-0137">Centromere</keyword>
<dbReference type="Proteomes" id="UP000800038">
    <property type="component" value="Unassembled WGS sequence"/>
</dbReference>
<dbReference type="InterPro" id="IPR011515">
    <property type="entry name" value="Shugoshin_C"/>
</dbReference>
<keyword evidence="13" id="KW-1185">Reference proteome</keyword>
<dbReference type="Pfam" id="PF07558">
    <property type="entry name" value="Shugoshin_N"/>
    <property type="match status" value="1"/>
</dbReference>
<name>A0A6A5SME9_9PLEO</name>
<comment type="subcellular location">
    <subcellularLocation>
        <location evidence="1">Chromosome</location>
        <location evidence="1">Centromere</location>
    </subcellularLocation>
</comment>
<evidence type="ECO:0000313" key="13">
    <source>
        <dbReference type="Proteomes" id="UP000800038"/>
    </source>
</evidence>
<sequence length="751" mass="82125">MARLNEPPIAPEPSAETIDAVKRRFLRQNREFAKTNSTQSIRIRSLENDCSRLLAENLALREQVLTLHNNVESRPALVQIDAVKTQLEAKIQELGGLVASLAQLKNGHQKDRGRRKSQMTAKRRSGEERQWRSALGLQQVENGMLPTITEDKFYPRRTMGADELQQVLEDPDSQSPDIGPPPVSRFENEDPIDFNPSQAAAEHVEEPGEDGEPALSVNLETRKKRRESGPKLNIRRVSVFESPEETEEGAAKSLRTGAKRKFSVQEDEDRHQPKEEPFRFSRRNTPGALETEASTEHSRPSLLERPILSAKPVNTDPVVSPKKQRSSTQEKPEKQPQLTSKARGRPRLNITRNVSQSEVPLLPIPEPIATDEIFLDSLPPKTPAVEDIFSPPSTEPSTQRPESKDTPPPGDLSSSDQNGQAGRPGRRARPQVSYKEPSLAAKMRRPDAKLVDAIIDRRTSVDSQTAPSTAVKREPNGDLAWKPVSAVSGRGGEEEVEVGSPLRQKLDRRDQDSKTSPASIESEERSSASKAISALINETSTAKRKSAAFDPSLPATDSSSEPPAARSQDRAASTKDIVLVKEEQREKDHLAVFDFTDSSPADTAANPRTRINELAKAARGTRRHSAMPTSSNTATSEREDRKMEKERAEGALPSLHKRTGSGGVKSSSTTSLSKSGSAANFAKSTSSARTSGVRERKAAGAGPLPASASTIDLIAKADGAAAIGEDARVRDRETSTLRAERAASRRKSMML</sequence>
<feature type="compositionally biased region" description="Basic and acidic residues" evidence="9">
    <location>
        <begin position="268"/>
        <end position="279"/>
    </location>
</feature>
<dbReference type="InterPro" id="IPR011516">
    <property type="entry name" value="Shugoshin_N"/>
</dbReference>
<evidence type="ECO:0000256" key="5">
    <source>
        <dbReference type="ARBA" id="ARBA00022829"/>
    </source>
</evidence>
<feature type="region of interest" description="Disordered" evidence="9">
    <location>
        <begin position="168"/>
        <end position="705"/>
    </location>
</feature>
<evidence type="ECO:0000256" key="8">
    <source>
        <dbReference type="ARBA" id="ARBA00023328"/>
    </source>
</evidence>
<evidence type="ECO:0000259" key="11">
    <source>
        <dbReference type="Pfam" id="PF07558"/>
    </source>
</evidence>
<keyword evidence="4" id="KW-0132">Cell division</keyword>
<accession>A0A6A5SME9</accession>
<evidence type="ECO:0000256" key="7">
    <source>
        <dbReference type="ARBA" id="ARBA00023306"/>
    </source>
</evidence>